<evidence type="ECO:0000313" key="4">
    <source>
        <dbReference type="Proteomes" id="UP001237642"/>
    </source>
</evidence>
<dbReference type="InterPro" id="IPR025452">
    <property type="entry name" value="DUF4218"/>
</dbReference>
<dbReference type="EMBL" id="JAUIZM010000005">
    <property type="protein sequence ID" value="KAK1383601.1"/>
    <property type="molecule type" value="Genomic_DNA"/>
</dbReference>
<reference evidence="3" key="2">
    <citation type="submission" date="2023-05" db="EMBL/GenBank/DDBJ databases">
        <authorList>
            <person name="Schelkunov M.I."/>
        </authorList>
    </citation>
    <scope>NUCLEOTIDE SEQUENCE</scope>
    <source>
        <strain evidence="3">Hsosn_3</strain>
        <tissue evidence="3">Leaf</tissue>
    </source>
</reference>
<dbReference type="PANTHER" id="PTHR48258:SF8">
    <property type="entry name" value="DUF4216 DOMAIN-CONTAINING PROTEIN"/>
    <property type="match status" value="1"/>
</dbReference>
<accession>A0AAD8IDP1</accession>
<keyword evidence="4" id="KW-1185">Reference proteome</keyword>
<feature type="region of interest" description="Disordered" evidence="1">
    <location>
        <begin position="496"/>
        <end position="586"/>
    </location>
</feature>
<feature type="region of interest" description="Disordered" evidence="1">
    <location>
        <begin position="295"/>
        <end position="314"/>
    </location>
</feature>
<feature type="compositionally biased region" description="Acidic residues" evidence="1">
    <location>
        <begin position="510"/>
        <end position="527"/>
    </location>
</feature>
<feature type="region of interest" description="Disordered" evidence="1">
    <location>
        <begin position="417"/>
        <end position="458"/>
    </location>
</feature>
<evidence type="ECO:0000259" key="2">
    <source>
        <dbReference type="Pfam" id="PF13960"/>
    </source>
</evidence>
<comment type="caution">
    <text evidence="3">The sequence shown here is derived from an EMBL/GenBank/DDBJ whole genome shotgun (WGS) entry which is preliminary data.</text>
</comment>
<feature type="compositionally biased region" description="Acidic residues" evidence="1">
    <location>
        <begin position="423"/>
        <end position="443"/>
    </location>
</feature>
<feature type="compositionally biased region" description="Polar residues" evidence="1">
    <location>
        <begin position="338"/>
        <end position="355"/>
    </location>
</feature>
<evidence type="ECO:0000256" key="1">
    <source>
        <dbReference type="SAM" id="MobiDB-lite"/>
    </source>
</evidence>
<dbReference type="AlphaFoldDB" id="A0AAD8IDP1"/>
<dbReference type="Proteomes" id="UP001237642">
    <property type="component" value="Unassembled WGS sequence"/>
</dbReference>
<name>A0AAD8IDP1_9APIA</name>
<reference evidence="3" key="1">
    <citation type="submission" date="2023-02" db="EMBL/GenBank/DDBJ databases">
        <title>Genome of toxic invasive species Heracleum sosnowskyi carries increased number of genes despite the absence of recent whole-genome duplications.</title>
        <authorList>
            <person name="Schelkunov M."/>
            <person name="Shtratnikova V."/>
            <person name="Makarenko M."/>
            <person name="Klepikova A."/>
            <person name="Omelchenko D."/>
            <person name="Novikova G."/>
            <person name="Obukhova E."/>
            <person name="Bogdanov V."/>
            <person name="Penin A."/>
            <person name="Logacheva M."/>
        </authorList>
    </citation>
    <scope>NUCLEOTIDE SEQUENCE</scope>
    <source>
        <strain evidence="3">Hsosn_3</strain>
        <tissue evidence="3">Leaf</tissue>
    </source>
</reference>
<feature type="region of interest" description="Disordered" evidence="1">
    <location>
        <begin position="602"/>
        <end position="665"/>
    </location>
</feature>
<dbReference type="Pfam" id="PF13960">
    <property type="entry name" value="DUF4218"/>
    <property type="match status" value="1"/>
</dbReference>
<feature type="compositionally biased region" description="Acidic residues" evidence="1">
    <location>
        <begin position="626"/>
        <end position="665"/>
    </location>
</feature>
<proteinExistence type="predicted"/>
<protein>
    <recommendedName>
        <fullName evidence="2">DUF4218 domain-containing protein</fullName>
    </recommendedName>
</protein>
<evidence type="ECO:0000313" key="3">
    <source>
        <dbReference type="EMBL" id="KAK1383601.1"/>
    </source>
</evidence>
<feature type="compositionally biased region" description="Polar residues" evidence="1">
    <location>
        <begin position="545"/>
        <end position="565"/>
    </location>
</feature>
<feature type="domain" description="DUF4218" evidence="2">
    <location>
        <begin position="121"/>
        <end position="223"/>
    </location>
</feature>
<sequence>MDNEENTWIKLPKFSDGYIRGVLHPVISSDGKYREIRAAIFDMTNQEKEIFCSVLEKAKLPYGCAANISRYVHTKERTIWGYKSHDAHFLLHYLLQFAVKKTLKPEVALPLIRLGAFLRSLWSKVFTLADLNRLEQEIIEILCHFEMIFPSAFFDIMIHLLVHLCKEIEYGGPAHLRCMWPIERYLAKLKSYVRNRSKPEGSIAEGYLAEECLTFCSRFLSGDAVPKFESCPKKMEYPIGTRRNKDGKPIHLKESQWIACHRYILFNCDNKDIETLIEEHRALIDVKRQFVTTHQLQQQKRNKKSTEVYTPRKSARLNNAQVTIPNQVKSSRKPELLKNQQTRRNSEAEVTSARNSARLVGARPEIIDAALKQKPKSVEEKSAQKSALIKNSQGIDENVDLKSGSVRRKLDLHNSIDAGKDVDEGEDVDGDENMDENDMEDDVLPPPPPLSPSSPIKPMKLSKYEMIKFLNMERNRQRCRALGVPELAVGVSAAFKKDKGKSKGKKNIRDEDEYIEESEEQSEDDASEILPKKTQKVKKNKVLNGPTTRSRSNAVTTTENGSTQNDKNEAAANSGMVEPAKTQLPCCQGLGSMVDYLAMRERKQKEAASAIATGSGTKNDKVSETDLPDIEMEEVEADDEQPDDQQPDDQQPDGEQPDGEQPDDDLYYAKIFAKTRKRKPGRKYQSNPDVMEFRIDTINKKLGSSEGLDGLDELVSGAKKSHGRGWLIGRHDLKCLKTSTSAPALTDSYVQELTKKIRQEVAVEVEAKVNQKVCAEVDGKINRKVHDNLTLALKKLAEANPTLNVDIGEICATISSDTVGDGTPMTNGPSS</sequence>
<organism evidence="3 4">
    <name type="scientific">Heracleum sosnowskyi</name>
    <dbReference type="NCBI Taxonomy" id="360622"/>
    <lineage>
        <taxon>Eukaryota</taxon>
        <taxon>Viridiplantae</taxon>
        <taxon>Streptophyta</taxon>
        <taxon>Embryophyta</taxon>
        <taxon>Tracheophyta</taxon>
        <taxon>Spermatophyta</taxon>
        <taxon>Magnoliopsida</taxon>
        <taxon>eudicotyledons</taxon>
        <taxon>Gunneridae</taxon>
        <taxon>Pentapetalae</taxon>
        <taxon>asterids</taxon>
        <taxon>campanulids</taxon>
        <taxon>Apiales</taxon>
        <taxon>Apiaceae</taxon>
        <taxon>Apioideae</taxon>
        <taxon>apioid superclade</taxon>
        <taxon>Tordylieae</taxon>
        <taxon>Tordyliinae</taxon>
        <taxon>Heracleum</taxon>
    </lineage>
</organism>
<feature type="region of interest" description="Disordered" evidence="1">
    <location>
        <begin position="328"/>
        <end position="356"/>
    </location>
</feature>
<gene>
    <name evidence="3" type="ORF">POM88_021336</name>
</gene>
<dbReference type="PANTHER" id="PTHR48258">
    <property type="entry name" value="DUF4218 DOMAIN-CONTAINING PROTEIN-RELATED"/>
    <property type="match status" value="1"/>
</dbReference>